<dbReference type="RefSeq" id="WP_146654469.1">
    <property type="nucleotide sequence ID" value="NZ_CP012333.1"/>
</dbReference>
<dbReference type="OrthoDB" id="9806902at2"/>
<protein>
    <submittedName>
        <fullName evidence="2">Lysophospholipase</fullName>
    </submittedName>
</protein>
<dbReference type="EMBL" id="CP012333">
    <property type="protein sequence ID" value="AKV03748.1"/>
    <property type="molecule type" value="Genomic_DNA"/>
</dbReference>
<dbReference type="AlphaFoldDB" id="A0A0K1QDF8"/>
<dbReference type="Pfam" id="PF12146">
    <property type="entry name" value="Hydrolase_4"/>
    <property type="match status" value="1"/>
</dbReference>
<evidence type="ECO:0000259" key="1">
    <source>
        <dbReference type="Pfam" id="PF12146"/>
    </source>
</evidence>
<organism evidence="2 3">
    <name type="scientific">Labilithrix luteola</name>
    <dbReference type="NCBI Taxonomy" id="1391654"/>
    <lineage>
        <taxon>Bacteria</taxon>
        <taxon>Pseudomonadati</taxon>
        <taxon>Myxococcota</taxon>
        <taxon>Polyangia</taxon>
        <taxon>Polyangiales</taxon>
        <taxon>Labilitrichaceae</taxon>
        <taxon>Labilithrix</taxon>
    </lineage>
</organism>
<dbReference type="SUPFAM" id="SSF53474">
    <property type="entry name" value="alpha/beta-Hydrolases"/>
    <property type="match status" value="1"/>
</dbReference>
<evidence type="ECO:0000313" key="3">
    <source>
        <dbReference type="Proteomes" id="UP000064967"/>
    </source>
</evidence>
<evidence type="ECO:0000313" key="2">
    <source>
        <dbReference type="EMBL" id="AKV03748.1"/>
    </source>
</evidence>
<accession>A0A0K1QDF8</accession>
<dbReference type="InterPro" id="IPR022742">
    <property type="entry name" value="Hydrolase_4"/>
</dbReference>
<dbReference type="InterPro" id="IPR029058">
    <property type="entry name" value="AB_hydrolase_fold"/>
</dbReference>
<name>A0A0K1QDF8_9BACT</name>
<keyword evidence="3" id="KW-1185">Reference proteome</keyword>
<reference evidence="2 3" key="1">
    <citation type="submission" date="2015-08" db="EMBL/GenBank/DDBJ databases">
        <authorList>
            <person name="Babu N.S."/>
            <person name="Beckwith C.J."/>
            <person name="Beseler K.G."/>
            <person name="Brison A."/>
            <person name="Carone J.V."/>
            <person name="Caskin T.P."/>
            <person name="Diamond M."/>
            <person name="Durham M.E."/>
            <person name="Foxe J.M."/>
            <person name="Go M."/>
            <person name="Henderson B.A."/>
            <person name="Jones I.B."/>
            <person name="McGettigan J.A."/>
            <person name="Micheletti S.J."/>
            <person name="Nasrallah M.E."/>
            <person name="Ortiz D."/>
            <person name="Piller C.R."/>
            <person name="Privatt S.R."/>
            <person name="Schneider S.L."/>
            <person name="Sharp S."/>
            <person name="Smith T.C."/>
            <person name="Stanton J.D."/>
            <person name="Ullery H.E."/>
            <person name="Wilson R.J."/>
            <person name="Serrano M.G."/>
            <person name="Buck G."/>
            <person name="Lee V."/>
            <person name="Wang Y."/>
            <person name="Carvalho R."/>
            <person name="Voegtly L."/>
            <person name="Shi R."/>
            <person name="Duckworth R."/>
            <person name="Johnson A."/>
            <person name="Loviza R."/>
            <person name="Walstead R."/>
            <person name="Shah Z."/>
            <person name="Kiflezghi M."/>
            <person name="Wade K."/>
            <person name="Ball S.L."/>
            <person name="Bradley K.W."/>
            <person name="Asai D.J."/>
            <person name="Bowman C.A."/>
            <person name="Russell D.A."/>
            <person name="Pope W.H."/>
            <person name="Jacobs-Sera D."/>
            <person name="Hendrix R.W."/>
            <person name="Hatfull G.F."/>
        </authorList>
    </citation>
    <scope>NUCLEOTIDE SEQUENCE [LARGE SCALE GENOMIC DNA]</scope>
    <source>
        <strain evidence="2 3">DSM 27648</strain>
    </source>
</reference>
<dbReference type="KEGG" id="llu:AKJ09_10411"/>
<dbReference type="Gene3D" id="3.40.50.1820">
    <property type="entry name" value="alpha/beta hydrolase"/>
    <property type="match status" value="1"/>
</dbReference>
<sequence>MNIELDEGALTKRASAGPSLYFTSAMPKSGVKAVLGILHGYADYGARYAHVMGALAEHGIGSVTIDMRGHGRAGGTRGYCNRFDEFLDDARELKSLVRDRAKGAPTFLFGHSFGGLVATMSALAEPAPWNGLILSAPFFGLALEVPRVKILAGKVASRLYPKLGLPSGLAGKDLTHDVERANAYDGDPLVFPNATARWFTEAVAAQERALATIPRLTMPLYMVFGTADKVASFSQGKRLFDAAGSKDKTFDPREGLFHEVLNEPSWKEIVDPMARWMLAHV</sequence>
<gene>
    <name evidence="2" type="ORF">AKJ09_10411</name>
</gene>
<dbReference type="Proteomes" id="UP000064967">
    <property type="component" value="Chromosome"/>
</dbReference>
<proteinExistence type="predicted"/>
<feature type="domain" description="Serine aminopeptidase S33" evidence="1">
    <location>
        <begin position="31"/>
        <end position="264"/>
    </location>
</feature>
<dbReference type="STRING" id="1391654.AKJ09_10411"/>
<dbReference type="InterPro" id="IPR051044">
    <property type="entry name" value="MAG_DAG_Lipase"/>
</dbReference>
<dbReference type="PANTHER" id="PTHR11614">
    <property type="entry name" value="PHOSPHOLIPASE-RELATED"/>
    <property type="match status" value="1"/>
</dbReference>